<dbReference type="GO" id="GO:0006412">
    <property type="term" value="P:translation"/>
    <property type="evidence" value="ECO:0007669"/>
    <property type="project" value="InterPro"/>
</dbReference>
<protein>
    <recommendedName>
        <fullName evidence="4">Small ribosomal subunit protein uS9m</fullName>
    </recommendedName>
    <alternativeName>
        <fullName evidence="5">37S ribosomal protein S9, mitochondrial</fullName>
    </alternativeName>
</protein>
<proteinExistence type="inferred from homology"/>
<dbReference type="GO" id="GO:0005763">
    <property type="term" value="C:mitochondrial small ribosomal subunit"/>
    <property type="evidence" value="ECO:0007669"/>
    <property type="project" value="TreeGrafter"/>
</dbReference>
<dbReference type="NCBIfam" id="NF001099">
    <property type="entry name" value="PRK00132.1"/>
    <property type="match status" value="1"/>
</dbReference>
<feature type="region of interest" description="Disordered" evidence="6">
    <location>
        <begin position="206"/>
        <end position="226"/>
    </location>
</feature>
<comment type="similarity">
    <text evidence="1">Belongs to the universal ribosomal protein uS9 family.</text>
</comment>
<dbReference type="PANTHER" id="PTHR21569">
    <property type="entry name" value="RIBOSOMAL PROTEIN S9"/>
    <property type="match status" value="1"/>
</dbReference>
<organism evidence="7 8">
    <name type="scientific">Gomphillus americanus</name>
    <dbReference type="NCBI Taxonomy" id="1940652"/>
    <lineage>
        <taxon>Eukaryota</taxon>
        <taxon>Fungi</taxon>
        <taxon>Dikarya</taxon>
        <taxon>Ascomycota</taxon>
        <taxon>Pezizomycotina</taxon>
        <taxon>Lecanoromycetes</taxon>
        <taxon>OSLEUM clade</taxon>
        <taxon>Ostropomycetidae</taxon>
        <taxon>Ostropales</taxon>
        <taxon>Graphidaceae</taxon>
        <taxon>Gomphilloideae</taxon>
        <taxon>Gomphillus</taxon>
    </lineage>
</organism>
<dbReference type="InterPro" id="IPR020568">
    <property type="entry name" value="Ribosomal_Su5_D2-typ_SF"/>
</dbReference>
<keyword evidence="3" id="KW-0687">Ribonucleoprotein</keyword>
<sequence>MATPRPLQGFRTLQRQCIHAHHPHTQTLPIRLLSTTQPRQWRRAVRPPKDFISYEKYTEMMNKPIEEAMHFAMHGPRPLWQQNPKDASQQQQPPEEQESIATKQDPTAARLVPASPSYFSVTPRMVDDIVHLAGLLRRHANLPKLPREYVPKAIWKSAGEYSLWLGEKIPPSRYIRIKSMLTRLNMIVPELRRQEVTDAINAHLKDPEMEESKPEPPAIDEWGRGYGEGRRKTAKATAYVVEGSGEVLINERRITDVFGRVKDRESALWPLMATGRMGRYNVFAVVKGGGTTGWAEATAIAVAKAVLVHEPGLKPAMRRAGCIRRDPRMVERKKPGHDKARKKPAWVAR</sequence>
<evidence type="ECO:0000256" key="2">
    <source>
        <dbReference type="ARBA" id="ARBA00022980"/>
    </source>
</evidence>
<accession>A0A8H3EUC7</accession>
<dbReference type="Pfam" id="PF00380">
    <property type="entry name" value="Ribosomal_S9"/>
    <property type="match status" value="1"/>
</dbReference>
<reference evidence="7" key="1">
    <citation type="submission" date="2021-03" db="EMBL/GenBank/DDBJ databases">
        <authorList>
            <person name="Tagirdzhanova G."/>
        </authorList>
    </citation>
    <scope>NUCLEOTIDE SEQUENCE</scope>
</reference>
<dbReference type="InterPro" id="IPR000754">
    <property type="entry name" value="Ribosomal_uS9"/>
</dbReference>
<feature type="region of interest" description="Disordered" evidence="6">
    <location>
        <begin position="76"/>
        <end position="107"/>
    </location>
</feature>
<dbReference type="PANTHER" id="PTHR21569:SF1">
    <property type="entry name" value="SMALL RIBOSOMAL SUBUNIT PROTEIN US9M"/>
    <property type="match status" value="1"/>
</dbReference>
<dbReference type="Proteomes" id="UP000664169">
    <property type="component" value="Unassembled WGS sequence"/>
</dbReference>
<evidence type="ECO:0000313" key="7">
    <source>
        <dbReference type="EMBL" id="CAF9912814.1"/>
    </source>
</evidence>
<dbReference type="InterPro" id="IPR023035">
    <property type="entry name" value="Ribosomal_uS9_bac/plastid"/>
</dbReference>
<dbReference type="OrthoDB" id="10254627at2759"/>
<evidence type="ECO:0000313" key="8">
    <source>
        <dbReference type="Proteomes" id="UP000664169"/>
    </source>
</evidence>
<feature type="compositionally biased region" description="Basic residues" evidence="6">
    <location>
        <begin position="334"/>
        <end position="349"/>
    </location>
</feature>
<evidence type="ECO:0000256" key="6">
    <source>
        <dbReference type="SAM" id="MobiDB-lite"/>
    </source>
</evidence>
<evidence type="ECO:0000256" key="5">
    <source>
        <dbReference type="ARBA" id="ARBA00042623"/>
    </source>
</evidence>
<keyword evidence="2" id="KW-0689">Ribosomal protein</keyword>
<name>A0A8H3EUC7_9LECA</name>
<dbReference type="GO" id="GO:0003723">
    <property type="term" value="F:RNA binding"/>
    <property type="evidence" value="ECO:0007669"/>
    <property type="project" value="TreeGrafter"/>
</dbReference>
<keyword evidence="8" id="KW-1185">Reference proteome</keyword>
<gene>
    <name evidence="7" type="ORF">GOMPHAMPRED_007777</name>
</gene>
<dbReference type="Gene3D" id="3.30.230.10">
    <property type="match status" value="1"/>
</dbReference>
<evidence type="ECO:0000256" key="3">
    <source>
        <dbReference type="ARBA" id="ARBA00023274"/>
    </source>
</evidence>
<feature type="region of interest" description="Disordered" evidence="6">
    <location>
        <begin position="328"/>
        <end position="349"/>
    </location>
</feature>
<dbReference type="InterPro" id="IPR014721">
    <property type="entry name" value="Ribsml_uS5_D2-typ_fold_subgr"/>
</dbReference>
<dbReference type="AlphaFoldDB" id="A0A8H3EUC7"/>
<dbReference type="SUPFAM" id="SSF54211">
    <property type="entry name" value="Ribosomal protein S5 domain 2-like"/>
    <property type="match status" value="1"/>
</dbReference>
<dbReference type="GO" id="GO:0003735">
    <property type="term" value="F:structural constituent of ribosome"/>
    <property type="evidence" value="ECO:0007669"/>
    <property type="project" value="InterPro"/>
</dbReference>
<evidence type="ECO:0000256" key="1">
    <source>
        <dbReference type="ARBA" id="ARBA00005251"/>
    </source>
</evidence>
<evidence type="ECO:0000256" key="4">
    <source>
        <dbReference type="ARBA" id="ARBA00039318"/>
    </source>
</evidence>
<comment type="caution">
    <text evidence="7">The sequence shown here is derived from an EMBL/GenBank/DDBJ whole genome shotgun (WGS) entry which is preliminary data.</text>
</comment>
<dbReference type="EMBL" id="CAJPDQ010000007">
    <property type="protein sequence ID" value="CAF9912814.1"/>
    <property type="molecule type" value="Genomic_DNA"/>
</dbReference>